<dbReference type="CDD" id="cd00029">
    <property type="entry name" value="C1"/>
    <property type="match status" value="2"/>
</dbReference>
<organism evidence="5 6">
    <name type="scientific">Basidiobolus ranarum</name>
    <dbReference type="NCBI Taxonomy" id="34480"/>
    <lineage>
        <taxon>Eukaryota</taxon>
        <taxon>Fungi</taxon>
        <taxon>Fungi incertae sedis</taxon>
        <taxon>Zoopagomycota</taxon>
        <taxon>Entomophthoromycotina</taxon>
        <taxon>Basidiobolomycetes</taxon>
        <taxon>Basidiobolales</taxon>
        <taxon>Basidiobolaceae</taxon>
        <taxon>Basidiobolus</taxon>
    </lineage>
</organism>
<feature type="region of interest" description="Disordered" evidence="3">
    <location>
        <begin position="1740"/>
        <end position="1760"/>
    </location>
</feature>
<keyword evidence="1" id="KW-0479">Metal-binding</keyword>
<dbReference type="PROSITE" id="PS50081">
    <property type="entry name" value="ZF_DAG_PE_2"/>
    <property type="match status" value="1"/>
</dbReference>
<evidence type="ECO:0000256" key="1">
    <source>
        <dbReference type="ARBA" id="ARBA00022723"/>
    </source>
</evidence>
<dbReference type="SUPFAM" id="SSF57889">
    <property type="entry name" value="Cysteine-rich domain"/>
    <property type="match status" value="1"/>
</dbReference>
<feature type="region of interest" description="Disordered" evidence="3">
    <location>
        <begin position="113"/>
        <end position="152"/>
    </location>
</feature>
<name>A0ABR2WRT9_9FUNG</name>
<evidence type="ECO:0000313" key="6">
    <source>
        <dbReference type="Proteomes" id="UP001479436"/>
    </source>
</evidence>
<evidence type="ECO:0000313" key="5">
    <source>
        <dbReference type="EMBL" id="KAK9764247.1"/>
    </source>
</evidence>
<proteinExistence type="predicted"/>
<protein>
    <recommendedName>
        <fullName evidence="4">Phorbol-ester/DAG-type domain-containing protein</fullName>
    </recommendedName>
</protein>
<feature type="compositionally biased region" description="Low complexity" evidence="3">
    <location>
        <begin position="126"/>
        <end position="149"/>
    </location>
</feature>
<evidence type="ECO:0000256" key="2">
    <source>
        <dbReference type="ARBA" id="ARBA00022833"/>
    </source>
</evidence>
<dbReference type="PROSITE" id="PS00479">
    <property type="entry name" value="ZF_DAG_PE_1"/>
    <property type="match status" value="1"/>
</dbReference>
<dbReference type="InterPro" id="IPR046349">
    <property type="entry name" value="C1-like_sf"/>
</dbReference>
<comment type="caution">
    <text evidence="5">The sequence shown here is derived from an EMBL/GenBank/DDBJ whole genome shotgun (WGS) entry which is preliminary data.</text>
</comment>
<dbReference type="Pfam" id="PF00130">
    <property type="entry name" value="C1_1"/>
    <property type="match status" value="1"/>
</dbReference>
<reference evidence="5 6" key="1">
    <citation type="submission" date="2023-04" db="EMBL/GenBank/DDBJ databases">
        <title>Genome of Basidiobolus ranarum AG-B5.</title>
        <authorList>
            <person name="Stajich J.E."/>
            <person name="Carter-House D."/>
            <person name="Gryganskyi A."/>
        </authorList>
    </citation>
    <scope>NUCLEOTIDE SEQUENCE [LARGE SCALE GENOMIC DNA]</scope>
    <source>
        <strain evidence="5 6">AG-B5</strain>
    </source>
</reference>
<evidence type="ECO:0000259" key="4">
    <source>
        <dbReference type="PROSITE" id="PS50081"/>
    </source>
</evidence>
<dbReference type="Proteomes" id="UP001479436">
    <property type="component" value="Unassembled WGS sequence"/>
</dbReference>
<dbReference type="EMBL" id="JASJQH010000465">
    <property type="protein sequence ID" value="KAK9764247.1"/>
    <property type="molecule type" value="Genomic_DNA"/>
</dbReference>
<keyword evidence="6" id="KW-1185">Reference proteome</keyword>
<gene>
    <name evidence="5" type="ORF">K7432_008412</name>
</gene>
<sequence length="2454" mass="277255">MPDSEGVPIPMRRGTNGSLSIQLPKKASVGSFGRKAGGGFKRNNAVYSKPDENKKVIFGLLEKLQKRKRPPPLMSWSNQTGEGITVPEEIIETVIQLRDTLAICDVGQEPASNYNQSYENSPIDGSPSSSPSRSRSPGSSHRSFSPSPSRKNKKMFDIMMTSDEIFLEKILDMVSDLVQYEGRYPIATPKLTRPPFILQSVLLDLAQLLIERHAPSPRFYYQLGINFITALYTFKGFMYQRLLLLYHDTILPYLLPRGAPKIPISFSKHNRKASTVTQESASITITLPEQSSSPTMAAETSYLGPQITEQTEDIGESWRMGNRDRGSHHRKRSSFSSTYSEDLDLRNSYASICEPVFLALLHNTKHSDIALVSLYHSHRLIDMIITNKPDVYNNILNVVAYGSQEVRYRALQVLFQYWEHGAGHLLIAEPLPKIDYTSDLKLKEKQDSSKEPQVSSGPTLETHTVNISEDWHDHEYYPHLYLSDGPAGPQEFDQSVCICTHCLNNIEYFGVRCHGCGNNVHYSCYNAARLQFYGEESGKYHTLQSIPYSYITSNPRLALLDAKYPEGVTTIHSGPHKYQQVNTLCLLSCSVCLKPLWGISHQGYHCEACGRLVHLECIRGSSGIECNGHRQSHTLTITQKRMQESFVTHYSDILLRPGTLNEYSYEELVLILDMLRLQKQLFDSSIMSGYVVFDFSTGESTSLSLPELDSAIALIDSHLIGTIASGTLGSFMSYFFGPTRTNTHSLIFSRVHLIQMTLLMKYQSRNDSAGGSLLQVYLPEPEEELVFRESLTCQEAEIWIRKECKFHSNQVVKQLLQSMSNFGFLEGLFTSPDYVSEIGHKSINLQDDLDVFRSHHSSAEIIFPIPYVIEPSPTVEILLSAIESCLSDIDLSVNECGFLLLTRRCWPHPIMSHYCLEHLARSVLYWLYDEDNRLSVIHLEYTSKRLSPPGVRQELEEKRLLATVNPAIANKYTFVHSRTGGGAYVTARRGLKDKYIYRWLKAIHSLDKELYSRVIYQQTEIAEKRLWQDAQGGLPPENYGNGDENGTAFSSDNANMGSRHGSKSIRFENFLDCFFRLKNNGLVFSCYDRILAYWFEDVLKAFGNSGNFTDDLSEGVLSSSDIKALQRLLNGGVKVGPTTNLEQMYKNIDPNNHLGIPVSSSSKSNPGNSYESIEESPITIIQRRFAQAKNNTERTNALDWLRVLITGGASVPNKVFTDLCQIMCNLSSTSPVANSPHQRKSPDPHHVSSNATSNLSVYVRMLQMIWKNAKYAQSETNEVANILLTINKANYDQICTIFRESETVTSPEVQASQAIDSEINTISIFVKYNLILTLHILGCPYDKIEAAEILPVNGEMNFHNGNSTLANESVANRSESDKALQVEKVREIMVFIASYSEHSKLNIHVELIKALYLITNHNFGEETGLTSRELLHPKLLKVIWELMSPNYDYLAEFSLSVFMRTIKLYPDEFHAFVKKIFNSEDWETRYKNLDNGFGIFFKTTRDFETLYRDSLYLLGPVYNYFVASLWDKNQNVCSKGLTIARSMRSTNQQNALKVWEMYFAEEKSVSEKTKLIQHMIRLNAAFPGLQVFDWEPLTFTLLKYDTSTSDKVQRRLSGLNIIGSYPQSNASTTEKSGKFLDISNPTTKSSLDEIENLKASLMTLALQMLGNSVRISSSELVRLKSAVVIHLGFEDCKIDWQAPKNKEVTFGALPPRSDWNSHTLLNVFVFGIKRVLDNVPLAKKTHRKNEESSNGPAGSGITGRIGPEFLSQSKYHESHSFSEDSENSSDSLVPGTWFVDVILKMFISCTELYTLPTVMLKSWLELMLIIVNKYELDESVIPVMRRITEIVSIDINDENKQLAIAVCYSLLKKPGKLSALLLSKQIVAMGKLLCKARDSPHDIAALKAKEFLRAAFYKFADNCLFLLLFKNHGANVSGENTFDLFYVMETVMGPNDVWTSEETEETLPLRDLPIRDVMEHLISQELNGRAFSTVLSNFSVYIIQIHHHSLGDRLLKGIGIFLGKLAGLLDKRDDIDVSPVLDMVEKILREHPFAIAILTPSLKTLVKHAVESSSVNVESLARLLTVHNLIMLDQLANKFSIGSFLVDLMKLIYTGKTKLPTNGAATLIQVMLWDYYAATPGSAPSNLGFNQMAQAPTTNGYRTIFPGITDLFDDMVLFLGDPLKYQKYTGEEFKISIWTSHLIISMLEPRHRRFHELLCKQNNDQNLHLLNHVFLAIAHVGSPKHCSMAIELQDMITEILSHGVKLAASPEANDELFAAQRVVISQTFVLIKAWSILIHILNVDAKHLSANNGRGNTKRQGSTTMTAERRLWNTIWPMLKKTLLARTQNGNSTDLPLVWRHFFQLIAFLQGLGSEILLVYNHDWLSVVEIFFDEQEKLNNPVREIESQTKLLLDTVPTIHFSSELENIVENIYTELRQSSHFQVSPEANQLAIFFGQL</sequence>
<accession>A0ABR2WRT9</accession>
<dbReference type="SMART" id="SM00109">
    <property type="entry name" value="C1"/>
    <property type="match status" value="1"/>
</dbReference>
<dbReference type="InterPro" id="IPR002219">
    <property type="entry name" value="PKC_DAG/PE"/>
</dbReference>
<dbReference type="Gene3D" id="3.30.60.20">
    <property type="match status" value="1"/>
</dbReference>
<keyword evidence="2" id="KW-0862">Zinc</keyword>
<evidence type="ECO:0000256" key="3">
    <source>
        <dbReference type="SAM" id="MobiDB-lite"/>
    </source>
</evidence>
<feature type="domain" description="Phorbol-ester/DAG-type" evidence="4">
    <location>
        <begin position="575"/>
        <end position="626"/>
    </location>
</feature>